<reference evidence="1" key="1">
    <citation type="submission" date="2014-11" db="EMBL/GenBank/DDBJ databases">
        <authorList>
            <person name="Amaro Gonzalez C."/>
        </authorList>
    </citation>
    <scope>NUCLEOTIDE SEQUENCE</scope>
</reference>
<name>A0A0E9STD3_ANGAN</name>
<reference evidence="1" key="2">
    <citation type="journal article" date="2015" name="Fish Shellfish Immunol.">
        <title>Early steps in the European eel (Anguilla anguilla)-Vibrio vulnificus interaction in the gills: Role of the RtxA13 toxin.</title>
        <authorList>
            <person name="Callol A."/>
            <person name="Pajuelo D."/>
            <person name="Ebbesson L."/>
            <person name="Teles M."/>
            <person name="MacKenzie S."/>
            <person name="Amaro C."/>
        </authorList>
    </citation>
    <scope>NUCLEOTIDE SEQUENCE</scope>
</reference>
<evidence type="ECO:0000313" key="1">
    <source>
        <dbReference type="EMBL" id="JAH44512.1"/>
    </source>
</evidence>
<sequence length="76" mass="9373">MSVMKMTNFLSYRRTFQLFFFFFCFQITAANWFCALPEYCIQYYTVLTVSSGLPLMSHYPQCTFIWERYLHCVWFR</sequence>
<organism evidence="1">
    <name type="scientific">Anguilla anguilla</name>
    <name type="common">European freshwater eel</name>
    <name type="synonym">Muraena anguilla</name>
    <dbReference type="NCBI Taxonomy" id="7936"/>
    <lineage>
        <taxon>Eukaryota</taxon>
        <taxon>Metazoa</taxon>
        <taxon>Chordata</taxon>
        <taxon>Craniata</taxon>
        <taxon>Vertebrata</taxon>
        <taxon>Euteleostomi</taxon>
        <taxon>Actinopterygii</taxon>
        <taxon>Neopterygii</taxon>
        <taxon>Teleostei</taxon>
        <taxon>Anguilliformes</taxon>
        <taxon>Anguillidae</taxon>
        <taxon>Anguilla</taxon>
    </lineage>
</organism>
<dbReference type="EMBL" id="GBXM01064065">
    <property type="protein sequence ID" value="JAH44512.1"/>
    <property type="molecule type" value="Transcribed_RNA"/>
</dbReference>
<proteinExistence type="predicted"/>
<accession>A0A0E9STD3</accession>
<protein>
    <submittedName>
        <fullName evidence="1">Uncharacterized protein</fullName>
    </submittedName>
</protein>
<dbReference type="AlphaFoldDB" id="A0A0E9STD3"/>